<dbReference type="RefSeq" id="WP_109404055.1">
    <property type="nucleotide sequence ID" value="NZ_QFFG01000002.1"/>
</dbReference>
<evidence type="ECO:0000313" key="1">
    <source>
        <dbReference type="EMBL" id="PWG05722.1"/>
    </source>
</evidence>
<dbReference type="PROSITE" id="PS51257">
    <property type="entry name" value="PROKAR_LIPOPROTEIN"/>
    <property type="match status" value="1"/>
</dbReference>
<gene>
    <name evidence="1" type="ORF">DIS07_04555</name>
</gene>
<reference evidence="1 2" key="1">
    <citation type="submission" date="2018-05" db="EMBL/GenBank/DDBJ databases">
        <title>Polaribacter aquimarinus sp. nov., isolated from sediment in a sediment of sea.</title>
        <authorList>
            <person name="Lu D."/>
        </authorList>
    </citation>
    <scope>NUCLEOTIDE SEQUENCE [LARGE SCALE GENOMIC DNA]</scope>
    <source>
        <strain evidence="1 2">ZY113</strain>
    </source>
</reference>
<dbReference type="EMBL" id="QFFG01000002">
    <property type="protein sequence ID" value="PWG05722.1"/>
    <property type="molecule type" value="Genomic_DNA"/>
</dbReference>
<dbReference type="Proteomes" id="UP000245670">
    <property type="component" value="Unassembled WGS sequence"/>
</dbReference>
<accession>A0A2U2JBM4</accession>
<proteinExistence type="predicted"/>
<evidence type="ECO:0008006" key="3">
    <source>
        <dbReference type="Google" id="ProtNLM"/>
    </source>
</evidence>
<name>A0A2U2JBM4_9FLAO</name>
<sequence>MKLLKYINILGLLLLFSSCASGYRAINLNNLNYISTSTDKGVVLEYKYEILEKKYKKKELVKGIRLIAVKIKNNSQRDLVFGKDIKLTYDDKSTIYVMENEKVFALLKQSSASYLWYLLLTPMNLYTNQTQNGFTRQTSSTPIGLVIGPGLAGGNMIAAGSANTKFEKDLLEYNINGVTIKKGETVSGLIGIRSDDYNSIKVKID</sequence>
<organism evidence="1 2">
    <name type="scientific">Polaribacter aquimarinus</name>
    <dbReference type="NCBI Taxonomy" id="2100726"/>
    <lineage>
        <taxon>Bacteria</taxon>
        <taxon>Pseudomonadati</taxon>
        <taxon>Bacteroidota</taxon>
        <taxon>Flavobacteriia</taxon>
        <taxon>Flavobacteriales</taxon>
        <taxon>Flavobacteriaceae</taxon>
    </lineage>
</organism>
<comment type="caution">
    <text evidence="1">The sequence shown here is derived from an EMBL/GenBank/DDBJ whole genome shotgun (WGS) entry which is preliminary data.</text>
</comment>
<dbReference type="OrthoDB" id="798271at2"/>
<evidence type="ECO:0000313" key="2">
    <source>
        <dbReference type="Proteomes" id="UP000245670"/>
    </source>
</evidence>
<keyword evidence="2" id="KW-1185">Reference proteome</keyword>
<protein>
    <recommendedName>
        <fullName evidence="3">Lipoprotein</fullName>
    </recommendedName>
</protein>
<dbReference type="AlphaFoldDB" id="A0A2U2JBM4"/>